<keyword evidence="4" id="KW-0238">DNA-binding</keyword>
<dbReference type="Proteomes" id="UP000655225">
    <property type="component" value="Unassembled WGS sequence"/>
</dbReference>
<evidence type="ECO:0000256" key="2">
    <source>
        <dbReference type="ARBA" id="ARBA00022771"/>
    </source>
</evidence>
<dbReference type="InterPro" id="IPR000571">
    <property type="entry name" value="Znf_CCCH"/>
</dbReference>
<name>A0A834ZXP5_TETSI</name>
<dbReference type="EMBL" id="JABCRI010000001">
    <property type="protein sequence ID" value="KAF8414162.1"/>
    <property type="molecule type" value="Genomic_DNA"/>
</dbReference>
<feature type="zinc finger region" description="C3H1-type" evidence="5">
    <location>
        <begin position="150"/>
        <end position="178"/>
    </location>
</feature>
<evidence type="ECO:0000256" key="1">
    <source>
        <dbReference type="ARBA" id="ARBA00022723"/>
    </source>
</evidence>
<evidence type="ECO:0000256" key="5">
    <source>
        <dbReference type="PROSITE-ProRule" id="PRU00723"/>
    </source>
</evidence>
<dbReference type="PROSITE" id="PS50103">
    <property type="entry name" value="ZF_C3H1"/>
    <property type="match status" value="2"/>
</dbReference>
<keyword evidence="3 5" id="KW-0862">Zinc</keyword>
<keyword evidence="2 5" id="KW-0863">Zinc-finger</keyword>
<dbReference type="InterPro" id="IPR036855">
    <property type="entry name" value="Znf_CCCH_sf"/>
</dbReference>
<sequence>MKYSQTDVGGNSFAAKMLYRQKQQFVVIVALPATVLGYYDTGCTILSYVTILVGAISYEGMVNGFNSESKGQWFAIGKSSLGSIDKCMRLLLSLGESGSHFPERPDEPDCQYFLKTGSCKFGPTCKFHHPKERISPLATSTLGPLGLPLRPGQEICTFYSLYGICKFGPTCKFDHPLAGYSYDYSMSLPPLSIPDPPHFSYQRNPPVARSPETSPSKLLRLPDRITKSESAASNKHQNSDSKASEDLPQQTASPTQTSPTSSEPLHD</sequence>
<evidence type="ECO:0000313" key="9">
    <source>
        <dbReference type="Proteomes" id="UP000655225"/>
    </source>
</evidence>
<proteinExistence type="predicted"/>
<reference evidence="8 9" key="1">
    <citation type="submission" date="2020-04" db="EMBL/GenBank/DDBJ databases">
        <title>Plant Genome Project.</title>
        <authorList>
            <person name="Zhang R.-G."/>
        </authorList>
    </citation>
    <scope>NUCLEOTIDE SEQUENCE [LARGE SCALE GENOMIC DNA]</scope>
    <source>
        <strain evidence="8">YNK0</strain>
        <tissue evidence="8">Leaf</tissue>
    </source>
</reference>
<feature type="compositionally biased region" description="Low complexity" evidence="6">
    <location>
        <begin position="248"/>
        <end position="267"/>
    </location>
</feature>
<gene>
    <name evidence="8" type="ORF">HHK36_002161</name>
</gene>
<dbReference type="GO" id="GO:0003729">
    <property type="term" value="F:mRNA binding"/>
    <property type="evidence" value="ECO:0007669"/>
    <property type="project" value="UniProtKB-ARBA"/>
</dbReference>
<keyword evidence="1 5" id="KW-0479">Metal-binding</keyword>
<dbReference type="SUPFAM" id="SSF90229">
    <property type="entry name" value="CCCH zinc finger"/>
    <property type="match status" value="2"/>
</dbReference>
<evidence type="ECO:0000259" key="7">
    <source>
        <dbReference type="PROSITE" id="PS50103"/>
    </source>
</evidence>
<accession>A0A834ZXP5</accession>
<feature type="domain" description="C3H1-type" evidence="7">
    <location>
        <begin position="150"/>
        <end position="178"/>
    </location>
</feature>
<comment type="caution">
    <text evidence="8">The sequence shown here is derived from an EMBL/GenBank/DDBJ whole genome shotgun (WGS) entry which is preliminary data.</text>
</comment>
<keyword evidence="9" id="KW-1185">Reference proteome</keyword>
<dbReference type="SMART" id="SM00356">
    <property type="entry name" value="ZnF_C3H1"/>
    <property type="match status" value="2"/>
</dbReference>
<organism evidence="8 9">
    <name type="scientific">Tetracentron sinense</name>
    <name type="common">Spur-leaf</name>
    <dbReference type="NCBI Taxonomy" id="13715"/>
    <lineage>
        <taxon>Eukaryota</taxon>
        <taxon>Viridiplantae</taxon>
        <taxon>Streptophyta</taxon>
        <taxon>Embryophyta</taxon>
        <taxon>Tracheophyta</taxon>
        <taxon>Spermatophyta</taxon>
        <taxon>Magnoliopsida</taxon>
        <taxon>Trochodendrales</taxon>
        <taxon>Trochodendraceae</taxon>
        <taxon>Tetracentron</taxon>
    </lineage>
</organism>
<dbReference type="OrthoDB" id="6053at2759"/>
<protein>
    <recommendedName>
        <fullName evidence="7">C3H1-type domain-containing protein</fullName>
    </recommendedName>
</protein>
<dbReference type="GO" id="GO:0003677">
    <property type="term" value="F:DNA binding"/>
    <property type="evidence" value="ECO:0007669"/>
    <property type="project" value="UniProtKB-KW"/>
</dbReference>
<evidence type="ECO:0000256" key="6">
    <source>
        <dbReference type="SAM" id="MobiDB-lite"/>
    </source>
</evidence>
<feature type="domain" description="C3H1-type" evidence="7">
    <location>
        <begin position="104"/>
        <end position="132"/>
    </location>
</feature>
<dbReference type="Gene3D" id="3.30.1370.210">
    <property type="match status" value="1"/>
</dbReference>
<evidence type="ECO:0000256" key="4">
    <source>
        <dbReference type="ARBA" id="ARBA00023125"/>
    </source>
</evidence>
<feature type="region of interest" description="Disordered" evidence="6">
    <location>
        <begin position="195"/>
        <end position="267"/>
    </location>
</feature>
<dbReference type="PANTHER" id="PTHR12506">
    <property type="entry name" value="PROTEIN PHOSPHATASE RELATED"/>
    <property type="match status" value="1"/>
</dbReference>
<dbReference type="GO" id="GO:0008270">
    <property type="term" value="F:zinc ion binding"/>
    <property type="evidence" value="ECO:0007669"/>
    <property type="project" value="UniProtKB-KW"/>
</dbReference>
<evidence type="ECO:0000256" key="3">
    <source>
        <dbReference type="ARBA" id="ARBA00022833"/>
    </source>
</evidence>
<dbReference type="Pfam" id="PF00642">
    <property type="entry name" value="zf-CCCH"/>
    <property type="match status" value="2"/>
</dbReference>
<dbReference type="PANTHER" id="PTHR12506:SF50">
    <property type="entry name" value="ZINC FINGER CCCH DOMAIN-CONTAINING PROTEIN 26"/>
    <property type="match status" value="1"/>
</dbReference>
<feature type="zinc finger region" description="C3H1-type" evidence="5">
    <location>
        <begin position="104"/>
        <end position="132"/>
    </location>
</feature>
<evidence type="ECO:0000313" key="8">
    <source>
        <dbReference type="EMBL" id="KAF8414162.1"/>
    </source>
</evidence>
<dbReference type="InterPro" id="IPR050974">
    <property type="entry name" value="Plant_ZF_CCCH"/>
</dbReference>
<dbReference type="AlphaFoldDB" id="A0A834ZXP5"/>